<dbReference type="Gene3D" id="2.60.120.920">
    <property type="match status" value="1"/>
</dbReference>
<dbReference type="CDD" id="cd01671">
    <property type="entry name" value="CARD"/>
    <property type="match status" value="1"/>
</dbReference>
<organism evidence="3 4">
    <name type="scientific">Mya arenaria</name>
    <name type="common">Soft-shell clam</name>
    <dbReference type="NCBI Taxonomy" id="6604"/>
    <lineage>
        <taxon>Eukaryota</taxon>
        <taxon>Metazoa</taxon>
        <taxon>Spiralia</taxon>
        <taxon>Lophotrochozoa</taxon>
        <taxon>Mollusca</taxon>
        <taxon>Bivalvia</taxon>
        <taxon>Autobranchia</taxon>
        <taxon>Heteroconchia</taxon>
        <taxon>Euheterodonta</taxon>
        <taxon>Imparidentia</taxon>
        <taxon>Neoheterodontei</taxon>
        <taxon>Myida</taxon>
        <taxon>Myoidea</taxon>
        <taxon>Myidae</taxon>
        <taxon>Mya</taxon>
    </lineage>
</organism>
<dbReference type="EMBL" id="CP111020">
    <property type="protein sequence ID" value="WAR14512.1"/>
    <property type="molecule type" value="Genomic_DNA"/>
</dbReference>
<evidence type="ECO:0000259" key="2">
    <source>
        <dbReference type="Pfam" id="PF07177"/>
    </source>
</evidence>
<dbReference type="Proteomes" id="UP001164746">
    <property type="component" value="Chromosome 9"/>
</dbReference>
<name>A0ABY7EX36_MYAAR</name>
<dbReference type="Pfam" id="PF07177">
    <property type="entry name" value="Neuralized"/>
    <property type="match status" value="1"/>
</dbReference>
<dbReference type="SUPFAM" id="SSF47986">
    <property type="entry name" value="DEATH domain"/>
    <property type="match status" value="1"/>
</dbReference>
<feature type="domain" description="NHR" evidence="2">
    <location>
        <begin position="2"/>
        <end position="81"/>
    </location>
</feature>
<evidence type="ECO:0000259" key="1">
    <source>
        <dbReference type="Pfam" id="PF00619"/>
    </source>
</evidence>
<dbReference type="InterPro" id="IPR043136">
    <property type="entry name" value="B30.2/SPRY_sf"/>
</dbReference>
<evidence type="ECO:0000313" key="3">
    <source>
        <dbReference type="EMBL" id="WAR14512.1"/>
    </source>
</evidence>
<proteinExistence type="predicted"/>
<dbReference type="InterPro" id="IPR001315">
    <property type="entry name" value="CARD"/>
</dbReference>
<keyword evidence="4" id="KW-1185">Reference proteome</keyword>
<dbReference type="InterPro" id="IPR011029">
    <property type="entry name" value="DEATH-like_dom_sf"/>
</dbReference>
<dbReference type="InterPro" id="IPR006573">
    <property type="entry name" value="NHR_dom"/>
</dbReference>
<dbReference type="Pfam" id="PF00619">
    <property type="entry name" value="CARD"/>
    <property type="match status" value="1"/>
</dbReference>
<accession>A0ABY7EX36</accession>
<evidence type="ECO:0000313" key="4">
    <source>
        <dbReference type="Proteomes" id="UP001164746"/>
    </source>
</evidence>
<feature type="domain" description="CARD" evidence="1">
    <location>
        <begin position="375"/>
        <end position="454"/>
    </location>
</feature>
<sequence length="459" mass="51720">MFHEIKGKNVAYDRDHSHASWTPIQSGGIVFTARPLTGFEPVTLTLEGTGAIELGITTKDPQSLGGAVPETTQLLEGYHFLNDVKIHKRKCTMSINLDESAMEVVSSYGGGHYKHRIQSNTDYFVVAEVKYGAVELRLEATGNDNTRQEFSENHGRNIKRLNNPAVTTSLHKSPAALCFVSEPLSPEVTIKLSCTPKPYQSTIPGRFYLLLRYTKQDPREFQIKNRGKFDVSVPLGDNDEEPAWLQIEKLEKDECTGNAVVLKFTGEAIDIWSAKGRRKRTTCHLRANEKVWLVLELYGITVRVETSFLEGPSPSHFLCPDIPEDPYENSAVHAYYRYDTPSEHENEALPVQGPTFVPASTAPPASPEDPVYLKDVIQKHFTYLKNNFTVTDVIDHMYENKMITHTELTSIASHQPAMQTRSVLVNILSNRPVSKKAFINALNKTHQEFLIEKFFPEKD</sequence>
<gene>
    <name evidence="3" type="ORF">MAR_004617</name>
</gene>
<protein>
    <submittedName>
        <fullName evidence="3">Uncharacterized protein</fullName>
    </submittedName>
</protein>
<reference evidence="3" key="1">
    <citation type="submission" date="2022-11" db="EMBL/GenBank/DDBJ databases">
        <title>Centuries of genome instability and evolution in soft-shell clam transmissible cancer (bioRxiv).</title>
        <authorList>
            <person name="Hart S.F.M."/>
            <person name="Yonemitsu M.A."/>
            <person name="Giersch R.M."/>
            <person name="Beal B.F."/>
            <person name="Arriagada G."/>
            <person name="Davis B.W."/>
            <person name="Ostrander E.A."/>
            <person name="Goff S.P."/>
            <person name="Metzger M.J."/>
        </authorList>
    </citation>
    <scope>NUCLEOTIDE SEQUENCE</scope>
    <source>
        <strain evidence="3">MELC-2E11</strain>
        <tissue evidence="3">Siphon/mantle</tissue>
    </source>
</reference>
<dbReference type="Gene3D" id="1.10.533.10">
    <property type="entry name" value="Death Domain, Fas"/>
    <property type="match status" value="1"/>
</dbReference>